<comment type="subcellular location">
    <subcellularLocation>
        <location evidence="1">Membrane</location>
        <topology evidence="1">Multi-pass membrane protein</topology>
    </subcellularLocation>
</comment>
<dbReference type="Proteomes" id="UP001549019">
    <property type="component" value="Unassembled WGS sequence"/>
</dbReference>
<organism evidence="9 10">
    <name type="scientific">Salinicoccus halitifaciens</name>
    <dbReference type="NCBI Taxonomy" id="1073415"/>
    <lineage>
        <taxon>Bacteria</taxon>
        <taxon>Bacillati</taxon>
        <taxon>Bacillota</taxon>
        <taxon>Bacilli</taxon>
        <taxon>Bacillales</taxon>
        <taxon>Staphylococcaceae</taxon>
        <taxon>Salinicoccus</taxon>
    </lineage>
</organism>
<protein>
    <submittedName>
        <fullName evidence="9">SSS family solute:Na+ symporter</fullName>
    </submittedName>
</protein>
<evidence type="ECO:0000256" key="3">
    <source>
        <dbReference type="ARBA" id="ARBA00022448"/>
    </source>
</evidence>
<feature type="transmembrane region" description="Helical" evidence="8">
    <location>
        <begin position="57"/>
        <end position="74"/>
    </location>
</feature>
<feature type="transmembrane region" description="Helical" evidence="8">
    <location>
        <begin position="165"/>
        <end position="189"/>
    </location>
</feature>
<dbReference type="InterPro" id="IPR001734">
    <property type="entry name" value="Na/solute_symporter"/>
</dbReference>
<accession>A0ABV2EBB6</accession>
<name>A0ABV2EBB6_9STAP</name>
<keyword evidence="6 8" id="KW-0472">Membrane</keyword>
<keyword evidence="4 8" id="KW-0812">Transmembrane</keyword>
<feature type="transmembrane region" description="Helical" evidence="8">
    <location>
        <begin position="341"/>
        <end position="362"/>
    </location>
</feature>
<evidence type="ECO:0000256" key="6">
    <source>
        <dbReference type="ARBA" id="ARBA00023136"/>
    </source>
</evidence>
<dbReference type="Gene3D" id="1.20.1730.10">
    <property type="entry name" value="Sodium/glucose cotransporter"/>
    <property type="match status" value="1"/>
</dbReference>
<comment type="caution">
    <text evidence="9">The sequence shown here is derived from an EMBL/GenBank/DDBJ whole genome shotgun (WGS) entry which is preliminary data.</text>
</comment>
<feature type="transmembrane region" description="Helical" evidence="8">
    <location>
        <begin position="421"/>
        <end position="442"/>
    </location>
</feature>
<feature type="transmembrane region" description="Helical" evidence="8">
    <location>
        <begin position="291"/>
        <end position="320"/>
    </location>
</feature>
<dbReference type="PANTHER" id="PTHR48086:SF7">
    <property type="entry name" value="SODIUM-SOLUTE SYMPORTER-RELATED"/>
    <property type="match status" value="1"/>
</dbReference>
<evidence type="ECO:0000256" key="5">
    <source>
        <dbReference type="ARBA" id="ARBA00022989"/>
    </source>
</evidence>
<evidence type="ECO:0000256" key="8">
    <source>
        <dbReference type="SAM" id="Phobius"/>
    </source>
</evidence>
<feature type="transmembrane region" description="Helical" evidence="8">
    <location>
        <begin position="209"/>
        <end position="227"/>
    </location>
</feature>
<reference evidence="9 10" key="1">
    <citation type="submission" date="2024-05" db="EMBL/GenBank/DDBJ databases">
        <title>Genomic Encyclopedia of Type Strains, Phase IV (KMG-IV): sequencing the most valuable type-strain genomes for metagenomic binning, comparative biology and taxonomic classification.</title>
        <authorList>
            <person name="Goeker M."/>
        </authorList>
    </citation>
    <scope>NUCLEOTIDE SEQUENCE [LARGE SCALE GENOMIC DNA]</scope>
    <source>
        <strain evidence="9 10">DSM 25286</strain>
    </source>
</reference>
<feature type="transmembrane region" description="Helical" evidence="8">
    <location>
        <begin position="106"/>
        <end position="128"/>
    </location>
</feature>
<proteinExistence type="inferred from homology"/>
<dbReference type="PANTHER" id="PTHR48086">
    <property type="entry name" value="SODIUM/PROLINE SYMPORTER-RELATED"/>
    <property type="match status" value="1"/>
</dbReference>
<feature type="transmembrane region" description="Helical" evidence="8">
    <location>
        <begin position="397"/>
        <end position="415"/>
    </location>
</feature>
<feature type="transmembrane region" description="Helical" evidence="8">
    <location>
        <begin position="248"/>
        <end position="271"/>
    </location>
</feature>
<dbReference type="CDD" id="cd10322">
    <property type="entry name" value="SLC5sbd"/>
    <property type="match status" value="1"/>
</dbReference>
<keyword evidence="5 8" id="KW-1133">Transmembrane helix</keyword>
<feature type="transmembrane region" description="Helical" evidence="8">
    <location>
        <begin position="134"/>
        <end position="153"/>
    </location>
</feature>
<comment type="similarity">
    <text evidence="2 7">Belongs to the sodium:solute symporter (SSF) (TC 2.A.21) family.</text>
</comment>
<dbReference type="InterPro" id="IPR038377">
    <property type="entry name" value="Na/Glc_symporter_sf"/>
</dbReference>
<evidence type="ECO:0000256" key="4">
    <source>
        <dbReference type="ARBA" id="ARBA00022692"/>
    </source>
</evidence>
<gene>
    <name evidence="9" type="ORF">ABHD89_002117</name>
</gene>
<evidence type="ECO:0000256" key="7">
    <source>
        <dbReference type="RuleBase" id="RU362091"/>
    </source>
</evidence>
<dbReference type="PROSITE" id="PS50283">
    <property type="entry name" value="NA_SOLUT_SYMP_3"/>
    <property type="match status" value="1"/>
</dbReference>
<evidence type="ECO:0000313" key="10">
    <source>
        <dbReference type="Proteomes" id="UP001549019"/>
    </source>
</evidence>
<evidence type="ECO:0000313" key="9">
    <source>
        <dbReference type="EMBL" id="MET3111701.1"/>
    </source>
</evidence>
<dbReference type="InterPro" id="IPR050277">
    <property type="entry name" value="Sodium:Solute_Symporter"/>
</dbReference>
<dbReference type="Pfam" id="PF00474">
    <property type="entry name" value="SSF"/>
    <property type="match status" value="1"/>
</dbReference>
<evidence type="ECO:0000256" key="1">
    <source>
        <dbReference type="ARBA" id="ARBA00004141"/>
    </source>
</evidence>
<sequence length="450" mass="48883">MTLYINKKTKTYEDYNVAGRSVSIFPIILTFAATGVSGTTLLGYMEYGYSLGMGQQWIHITMFLCVIIFAAFLLKRIRSLGEKHKMVTIGDYTALRYGEKARIPTVISIVFAYCAMSGMQFVAIATILNVTLGVNFTLGIFIGWVFLTLKTYFGGLKTVIWQDVIHGMMLILGVILLFAAVLISAGGWGPASEYASSLGQENMLSVMNITPGEILVYLLTLAVFQFVRQDLWQRVWAAENSRTAGSGYLISMMVAVPIGVITVAIGVLGRYGLRLEEINPVFIYYGVVNDVFPFALVLMMIIALLAAVISSADSFILAGASSIVNDIIRPNASHYDNQKMLLWSRLSVLIISAAGLVLALTIPGLVNLMVTGTAMTVSGLLAPIVFGLFWKKVTNTAGITSMWAGLIIAVFWQIAGHPFGLHPIFIGLPVSTAVLFTVTILAPKRVSARA</sequence>
<keyword evidence="10" id="KW-1185">Reference proteome</keyword>
<feature type="transmembrane region" description="Helical" evidence="8">
    <location>
        <begin position="21"/>
        <end position="45"/>
    </location>
</feature>
<evidence type="ECO:0000256" key="2">
    <source>
        <dbReference type="ARBA" id="ARBA00006434"/>
    </source>
</evidence>
<keyword evidence="3" id="KW-0813">Transport</keyword>
<feature type="transmembrane region" description="Helical" evidence="8">
    <location>
        <begin position="368"/>
        <end position="390"/>
    </location>
</feature>
<dbReference type="EMBL" id="JBDZDV010000006">
    <property type="protein sequence ID" value="MET3111701.1"/>
    <property type="molecule type" value="Genomic_DNA"/>
</dbReference>